<dbReference type="PANTHER" id="PTHR30204">
    <property type="entry name" value="REDOX-CYCLING DRUG-SENSING TRANSCRIPTIONAL ACTIVATOR SOXR"/>
    <property type="match status" value="1"/>
</dbReference>
<evidence type="ECO:0000256" key="1">
    <source>
        <dbReference type="ARBA" id="ARBA00023125"/>
    </source>
</evidence>
<dbReference type="InterPro" id="IPR003759">
    <property type="entry name" value="Cbl-bd_cap"/>
</dbReference>
<dbReference type="InterPro" id="IPR036594">
    <property type="entry name" value="Meth_synthase_dom"/>
</dbReference>
<reference evidence="5" key="1">
    <citation type="journal article" date="2019" name="Int. J. Syst. Evol. Microbiol.">
        <title>The Global Catalogue of Microorganisms (GCM) 10K type strain sequencing project: providing services to taxonomists for standard genome sequencing and annotation.</title>
        <authorList>
            <consortium name="The Broad Institute Genomics Platform"/>
            <consortium name="The Broad Institute Genome Sequencing Center for Infectious Disease"/>
            <person name="Wu L."/>
            <person name="Ma J."/>
        </authorList>
    </citation>
    <scope>NUCLEOTIDE SEQUENCE [LARGE SCALE GENOMIC DNA]</scope>
    <source>
        <strain evidence="5">JCM 17125</strain>
    </source>
</reference>
<organism evidence="4 5">
    <name type="scientific">Terrabacter ginsenosidimutans</name>
    <dbReference type="NCBI Taxonomy" id="490575"/>
    <lineage>
        <taxon>Bacteria</taxon>
        <taxon>Bacillati</taxon>
        <taxon>Actinomycetota</taxon>
        <taxon>Actinomycetes</taxon>
        <taxon>Micrococcales</taxon>
        <taxon>Intrasporangiaceae</taxon>
        <taxon>Terrabacter</taxon>
    </lineage>
</organism>
<evidence type="ECO:0000313" key="4">
    <source>
        <dbReference type="EMBL" id="GAA3688477.1"/>
    </source>
</evidence>
<dbReference type="PROSITE" id="PS50937">
    <property type="entry name" value="HTH_MERR_2"/>
    <property type="match status" value="1"/>
</dbReference>
<evidence type="ECO:0000256" key="2">
    <source>
        <dbReference type="SAM" id="MobiDB-lite"/>
    </source>
</evidence>
<sequence length="365" mass="39090">MIPMNPHPAAPRRADPPEPDDPELGERVPELGWPVGVVSERLGIAAPTLRSWDRRHGVGPSLRTAGNHRRYTELDMRRVQLMARLTAQGVPAQSAADSVLGMDARAIADRLAAVGGAIGDGLRDVHDVHGVHDVPGVRGEGAAPVGLGSAVPDDDAVDLVEAIVAAARALDARTMSLLYRQVMRRRDVGRAWVEVFAPALRRVGDLWRDGRLGVQAEHLTSELLQSELRAVVRANRLRVAGRPVVLAGADDEQHHLPLLALEAELARHGVASLFLGPRVPAEALVSALRESRPRAVFLWASLARPSAEPLWRDLGVVDWPLEVVIGGPGWADGIVAPRGPVVLTRVEDFGSAVRALASDPGGLTR</sequence>
<dbReference type="SMART" id="SM00422">
    <property type="entry name" value="HTH_MERR"/>
    <property type="match status" value="1"/>
</dbReference>
<dbReference type="EMBL" id="BAABDC010000001">
    <property type="protein sequence ID" value="GAA3688477.1"/>
    <property type="molecule type" value="Genomic_DNA"/>
</dbReference>
<dbReference type="Gene3D" id="3.40.50.280">
    <property type="entry name" value="Cobalamin-binding domain"/>
    <property type="match status" value="1"/>
</dbReference>
<dbReference type="Pfam" id="PF02607">
    <property type="entry name" value="B12-binding_2"/>
    <property type="match status" value="1"/>
</dbReference>
<dbReference type="InterPro" id="IPR009061">
    <property type="entry name" value="DNA-bd_dom_put_sf"/>
</dbReference>
<feature type="region of interest" description="Disordered" evidence="2">
    <location>
        <begin position="1"/>
        <end position="28"/>
    </location>
</feature>
<dbReference type="InterPro" id="IPR047057">
    <property type="entry name" value="MerR_fam"/>
</dbReference>
<keyword evidence="5" id="KW-1185">Reference proteome</keyword>
<comment type="caution">
    <text evidence="4">The sequence shown here is derived from an EMBL/GenBank/DDBJ whole genome shotgun (WGS) entry which is preliminary data.</text>
</comment>
<proteinExistence type="predicted"/>
<protein>
    <submittedName>
        <fullName evidence="4">MerR family transcriptional regulator</fullName>
    </submittedName>
</protein>
<dbReference type="InterPro" id="IPR000551">
    <property type="entry name" value="MerR-type_HTH_dom"/>
</dbReference>
<dbReference type="PANTHER" id="PTHR30204:SF97">
    <property type="entry name" value="MERR FAMILY REGULATORY PROTEIN"/>
    <property type="match status" value="1"/>
</dbReference>
<name>A0ABP7CDU5_9MICO</name>
<dbReference type="Proteomes" id="UP001501468">
    <property type="component" value="Unassembled WGS sequence"/>
</dbReference>
<dbReference type="Gene3D" id="1.10.1660.10">
    <property type="match status" value="1"/>
</dbReference>
<dbReference type="SUPFAM" id="SSF46955">
    <property type="entry name" value="Putative DNA-binding domain"/>
    <property type="match status" value="1"/>
</dbReference>
<evidence type="ECO:0000259" key="3">
    <source>
        <dbReference type="PROSITE" id="PS50937"/>
    </source>
</evidence>
<keyword evidence="1" id="KW-0238">DNA-binding</keyword>
<accession>A0ABP7CDU5</accession>
<feature type="domain" description="HTH merR-type" evidence="3">
    <location>
        <begin position="32"/>
        <end position="101"/>
    </location>
</feature>
<dbReference type="Pfam" id="PF13411">
    <property type="entry name" value="MerR_1"/>
    <property type="match status" value="1"/>
</dbReference>
<dbReference type="Gene3D" id="1.10.1240.10">
    <property type="entry name" value="Methionine synthase domain"/>
    <property type="match status" value="1"/>
</dbReference>
<evidence type="ECO:0000313" key="5">
    <source>
        <dbReference type="Proteomes" id="UP001501468"/>
    </source>
</evidence>
<gene>
    <name evidence="4" type="ORF">GCM10022399_00040</name>
</gene>